<protein>
    <submittedName>
        <fullName evidence="4">Uncharacterized protein</fullName>
    </submittedName>
</protein>
<dbReference type="InterPro" id="IPR050317">
    <property type="entry name" value="Plant_Fungal_Acyltransferase"/>
</dbReference>
<organism evidence="4 5">
    <name type="scientific">Triticum turgidum subsp. durum</name>
    <name type="common">Durum wheat</name>
    <name type="synonym">Triticum durum</name>
    <dbReference type="NCBI Taxonomy" id="4567"/>
    <lineage>
        <taxon>Eukaryota</taxon>
        <taxon>Viridiplantae</taxon>
        <taxon>Streptophyta</taxon>
        <taxon>Embryophyta</taxon>
        <taxon>Tracheophyta</taxon>
        <taxon>Spermatophyta</taxon>
        <taxon>Magnoliopsida</taxon>
        <taxon>Liliopsida</taxon>
        <taxon>Poales</taxon>
        <taxon>Poaceae</taxon>
        <taxon>BOP clade</taxon>
        <taxon>Pooideae</taxon>
        <taxon>Triticodae</taxon>
        <taxon>Triticeae</taxon>
        <taxon>Triticinae</taxon>
        <taxon>Triticum</taxon>
    </lineage>
</organism>
<dbReference type="PANTHER" id="PTHR31642">
    <property type="entry name" value="TRICHOTHECENE 3-O-ACETYLTRANSFERASE"/>
    <property type="match status" value="1"/>
</dbReference>
<evidence type="ECO:0000256" key="1">
    <source>
        <dbReference type="ARBA" id="ARBA00009861"/>
    </source>
</evidence>
<dbReference type="Proteomes" id="UP000324705">
    <property type="component" value="Chromosome 5A"/>
</dbReference>
<dbReference type="Pfam" id="PF02458">
    <property type="entry name" value="Transferase"/>
    <property type="match status" value="1"/>
</dbReference>
<gene>
    <name evidence="4" type="ORF">TRITD_5Av1G255630</name>
</gene>
<dbReference type="SUPFAM" id="SSF52777">
    <property type="entry name" value="CoA-dependent acyltransferases"/>
    <property type="match status" value="1"/>
</dbReference>
<proteinExistence type="inferred from homology"/>
<dbReference type="Gene3D" id="3.30.559.10">
    <property type="entry name" value="Chloramphenicol acetyltransferase-like domain"/>
    <property type="match status" value="1"/>
</dbReference>
<dbReference type="EMBL" id="LT934119">
    <property type="protein sequence ID" value="VAI25925.1"/>
    <property type="molecule type" value="Genomic_DNA"/>
</dbReference>
<dbReference type="AlphaFoldDB" id="A0A9R0WX00"/>
<keyword evidence="2" id="KW-0808">Transferase</keyword>
<sequence length="263" mass="28914">MELTSSTILKPVPHPLVGEMVPLTIFDRAASDLFVPTVLAYLAPAPSNEALKEGLLKAVAPYPHLAGRLAVDQLGRRFLHVNNEGVLLIETTVPANLADVLVQGRIATGVDHLYPTVPEPEENIGAALLQIQLNRYGCGGLVVGMCSHHRVADGHSMSMFFTAWATAVREGKDFTMPTPFLDREKTVVPRSTPTPVFDHRSLEFMCGDRNAAYIVVPMHRIKNLKVHFTAEFVVDLKGRVGARCSTFQCLLAHVWKKMTRLGI</sequence>
<dbReference type="GO" id="GO:0016747">
    <property type="term" value="F:acyltransferase activity, transferring groups other than amino-acyl groups"/>
    <property type="evidence" value="ECO:0007669"/>
    <property type="project" value="TreeGrafter"/>
</dbReference>
<keyword evidence="3" id="KW-0012">Acyltransferase</keyword>
<evidence type="ECO:0000256" key="2">
    <source>
        <dbReference type="ARBA" id="ARBA00022679"/>
    </source>
</evidence>
<accession>A0A9R0WX00</accession>
<comment type="similarity">
    <text evidence="1">Belongs to the plant acyltransferase family.</text>
</comment>
<dbReference type="InterPro" id="IPR023213">
    <property type="entry name" value="CAT-like_dom_sf"/>
</dbReference>
<keyword evidence="5" id="KW-1185">Reference proteome</keyword>
<reference evidence="4 5" key="1">
    <citation type="submission" date="2017-09" db="EMBL/GenBank/DDBJ databases">
        <authorList>
            <consortium name="International Durum Wheat Genome Sequencing Consortium (IDWGSC)"/>
            <person name="Milanesi L."/>
        </authorList>
    </citation>
    <scope>NUCLEOTIDE SEQUENCE [LARGE SCALE GENOMIC DNA]</scope>
    <source>
        <strain evidence="5">cv. Svevo</strain>
    </source>
</reference>
<evidence type="ECO:0000313" key="4">
    <source>
        <dbReference type="EMBL" id="VAI25925.1"/>
    </source>
</evidence>
<evidence type="ECO:0000313" key="5">
    <source>
        <dbReference type="Proteomes" id="UP000324705"/>
    </source>
</evidence>
<dbReference type="PANTHER" id="PTHR31642:SF331">
    <property type="entry name" value="TRYPTAMINE BENZOYLTRANSFERASE 2"/>
    <property type="match status" value="1"/>
</dbReference>
<name>A0A9R0WX00_TRITD</name>
<evidence type="ECO:0000256" key="3">
    <source>
        <dbReference type="ARBA" id="ARBA00023315"/>
    </source>
</evidence>
<dbReference type="Gramene" id="TRITD5Av1G255630.1">
    <property type="protein sequence ID" value="TRITD5Av1G255630.1"/>
    <property type="gene ID" value="TRITD5Av1G255630"/>
</dbReference>